<evidence type="ECO:0000313" key="9">
    <source>
        <dbReference type="EMBL" id="GMA72504.1"/>
    </source>
</evidence>
<dbReference type="PANTHER" id="PTHR10889:SF1">
    <property type="entry name" value="DEOXYRIBOSE-PHOSPHATE ALDOLASE"/>
    <property type="match status" value="1"/>
</dbReference>
<keyword evidence="4 7" id="KW-0704">Schiff base</keyword>
<dbReference type="Pfam" id="PF01791">
    <property type="entry name" value="DeoC"/>
    <property type="match status" value="1"/>
</dbReference>
<dbReference type="InterPro" id="IPR002915">
    <property type="entry name" value="DeoC/FbaB/LacD_aldolase"/>
</dbReference>
<dbReference type="GO" id="GO:0005737">
    <property type="term" value="C:cytoplasm"/>
    <property type="evidence" value="ECO:0007669"/>
    <property type="project" value="UniProtKB-SubCell"/>
</dbReference>
<dbReference type="PANTHER" id="PTHR10889">
    <property type="entry name" value="DEOXYRIBOSE-PHOSPHATE ALDOLASE"/>
    <property type="match status" value="1"/>
</dbReference>
<dbReference type="EMBL" id="CP027783">
    <property type="protein sequence ID" value="AYW47853.1"/>
    <property type="molecule type" value="Genomic_DNA"/>
</dbReference>
<dbReference type="GO" id="GO:0016052">
    <property type="term" value="P:carbohydrate catabolic process"/>
    <property type="evidence" value="ECO:0007669"/>
    <property type="project" value="TreeGrafter"/>
</dbReference>
<keyword evidence="2 7" id="KW-0963">Cytoplasm</keyword>
<dbReference type="EMBL" id="BSUW01000001">
    <property type="protein sequence ID" value="GMA72504.1"/>
    <property type="molecule type" value="Genomic_DNA"/>
</dbReference>
<feature type="active site" description="Proton donor/acceptor" evidence="7">
    <location>
        <position position="89"/>
    </location>
</feature>
<dbReference type="InterPro" id="IPR013785">
    <property type="entry name" value="Aldolase_TIM"/>
</dbReference>
<comment type="pathway">
    <text evidence="7">Carbohydrate degradation; 2-deoxy-D-ribose 1-phosphate degradation; D-glyceraldehyde 3-phosphate and acetaldehyde from 2-deoxy-alpha-D-ribose 1-phosphate: step 2/2.</text>
</comment>
<accession>A0AA38CYG5</accession>
<dbReference type="InterPro" id="IPR028581">
    <property type="entry name" value="DeoC_typeI"/>
</dbReference>
<evidence type="ECO:0000256" key="7">
    <source>
        <dbReference type="HAMAP-Rule" id="MF_00114"/>
    </source>
</evidence>
<dbReference type="RefSeq" id="WP_123935313.1">
    <property type="nucleotide sequence ID" value="NZ_BSUW01000001.1"/>
</dbReference>
<dbReference type="Gene3D" id="3.20.20.70">
    <property type="entry name" value="Aldolase class I"/>
    <property type="match status" value="1"/>
</dbReference>
<dbReference type="AlphaFoldDB" id="A0AA38CYG5"/>
<dbReference type="PIRSF" id="PIRSF001357">
    <property type="entry name" value="DeoC"/>
    <property type="match status" value="1"/>
</dbReference>
<reference evidence="8" key="3">
    <citation type="submission" date="2018-03" db="EMBL/GenBank/DDBJ databases">
        <authorList>
            <person name="Jeon C.O."/>
        </authorList>
    </citation>
    <scope>NUCLEOTIDE SEQUENCE</scope>
    <source>
        <strain evidence="8">JCM 31126</strain>
    </source>
</reference>
<comment type="catalytic activity">
    <reaction evidence="5 7">
        <text>2-deoxy-D-ribose 5-phosphate = D-glyceraldehyde 3-phosphate + acetaldehyde</text>
        <dbReference type="Rhea" id="RHEA:12821"/>
        <dbReference type="ChEBI" id="CHEBI:15343"/>
        <dbReference type="ChEBI" id="CHEBI:59776"/>
        <dbReference type="ChEBI" id="CHEBI:62877"/>
        <dbReference type="EC" id="4.1.2.4"/>
    </reaction>
</comment>
<evidence type="ECO:0000313" key="8">
    <source>
        <dbReference type="EMBL" id="AYW47853.1"/>
    </source>
</evidence>
<dbReference type="FunFam" id="3.20.20.70:FF:000044">
    <property type="entry name" value="Deoxyribose-phosphate aldolase"/>
    <property type="match status" value="1"/>
</dbReference>
<evidence type="ECO:0000256" key="2">
    <source>
        <dbReference type="ARBA" id="ARBA00022490"/>
    </source>
</evidence>
<evidence type="ECO:0000313" key="11">
    <source>
        <dbReference type="Proteomes" id="UP001157039"/>
    </source>
</evidence>
<dbReference type="EC" id="4.1.2.4" evidence="7"/>
<evidence type="ECO:0000313" key="10">
    <source>
        <dbReference type="Proteomes" id="UP000268310"/>
    </source>
</evidence>
<feature type="active site" description="Proton donor/acceptor" evidence="7">
    <location>
        <position position="181"/>
    </location>
</feature>
<proteinExistence type="inferred from homology"/>
<evidence type="ECO:0000256" key="3">
    <source>
        <dbReference type="ARBA" id="ARBA00023239"/>
    </source>
</evidence>
<dbReference type="InterPro" id="IPR011343">
    <property type="entry name" value="DeoC"/>
</dbReference>
<reference evidence="8 10" key="1">
    <citation type="journal article" date="2012" name="Int. J. Syst. Evol. Microbiol.">
        <title>Characterization of Tetragenococcus strains from sugar thick juice reveals a novel species, Tetragenococcus osmophilus sp. nov., and divides Tetragenococcus halophilus into two subspecies, T. halophilus subsp. halophilus subsp. nov. and T. halophilus subsp. flandriensis subsp. nov.</title>
        <authorList>
            <person name="Juste A."/>
            <person name="Van Trappen S."/>
            <person name="Verreth C."/>
            <person name="Cleenwerck I."/>
            <person name="De Vos P."/>
            <person name="Lievens B."/>
            <person name="Willems K.A."/>
        </authorList>
    </citation>
    <scope>NUCLEOTIDE SEQUENCE [LARGE SCALE GENOMIC DNA]</scope>
    <source>
        <strain evidence="8 10">JCM 31126</strain>
    </source>
</reference>
<gene>
    <name evidence="9" type="primary">deoC_2</name>
    <name evidence="7 8" type="synonym">deoC</name>
    <name evidence="8" type="ORF">C7K38_05480</name>
    <name evidence="9" type="ORF">GCM10025885_15530</name>
</gene>
<dbReference type="GO" id="GO:0004139">
    <property type="term" value="F:deoxyribose-phosphate aldolase activity"/>
    <property type="evidence" value="ECO:0007669"/>
    <property type="project" value="UniProtKB-UniRule"/>
</dbReference>
<dbReference type="GO" id="GO:0006018">
    <property type="term" value="P:2-deoxyribose 1-phosphate catabolic process"/>
    <property type="evidence" value="ECO:0007669"/>
    <property type="project" value="UniProtKB-UniRule"/>
</dbReference>
<comment type="caution">
    <text evidence="7">Lacks conserved residue(s) required for the propagation of feature annotation.</text>
</comment>
<reference evidence="9" key="4">
    <citation type="submission" date="2023-02" db="EMBL/GenBank/DDBJ databases">
        <authorList>
            <person name="Sun Q."/>
            <person name="Mori K."/>
        </authorList>
    </citation>
    <scope>NUCLEOTIDE SEQUENCE</scope>
    <source>
        <strain evidence="9">NBRC 114545</strain>
    </source>
</reference>
<keyword evidence="10" id="KW-1185">Reference proteome</keyword>
<name>A0AA38CYG5_9ENTE</name>
<comment type="subcellular location">
    <subcellularLocation>
        <location evidence="7">Cytoplasm</location>
    </subcellularLocation>
</comment>
<comment type="similarity">
    <text evidence="1 7">Belongs to the DeoC/FbaB aldolase family. DeoC type 1 subfamily.</text>
</comment>
<comment type="function">
    <text evidence="6 7">Catalyzes a reversible aldol reaction between acetaldehyde and D-glyceraldehyde 3-phosphate to generate 2-deoxy-D-ribose 5-phosphate.</text>
</comment>
<dbReference type="SUPFAM" id="SSF51569">
    <property type="entry name" value="Aldolase"/>
    <property type="match status" value="1"/>
</dbReference>
<sequence length="215" mass="23093">MELNRVIDHTLLKADLTQEEVLLVIEEAKRYHFYAVCVNPIWVYLAAQKLKRAPTIVCTVIGFPLGANTSETKAFEAKNAIENGADEIDMVMNIGALRSGMKEVVQTDIQAVVNAVKDQALVKVIIETSLLTRDELITACQLVQAAGADFVETSTGFTTGAAKIENVHLIHENVTSAIGVKAVGGILTKDDALRMTEAGATRLGTDASVIIITGK</sequence>
<evidence type="ECO:0000256" key="6">
    <source>
        <dbReference type="ARBA" id="ARBA00056337"/>
    </source>
</evidence>
<evidence type="ECO:0000256" key="4">
    <source>
        <dbReference type="ARBA" id="ARBA00023270"/>
    </source>
</evidence>
<evidence type="ECO:0000256" key="5">
    <source>
        <dbReference type="ARBA" id="ARBA00048791"/>
    </source>
</evidence>
<organism evidence="9 11">
    <name type="scientific">Tetragenococcus osmophilus</name>
    <dbReference type="NCBI Taxonomy" id="526944"/>
    <lineage>
        <taxon>Bacteria</taxon>
        <taxon>Bacillati</taxon>
        <taxon>Bacillota</taxon>
        <taxon>Bacilli</taxon>
        <taxon>Lactobacillales</taxon>
        <taxon>Enterococcaceae</taxon>
        <taxon>Tetragenococcus</taxon>
    </lineage>
</organism>
<dbReference type="GO" id="GO:0009264">
    <property type="term" value="P:deoxyribonucleotide catabolic process"/>
    <property type="evidence" value="ECO:0007669"/>
    <property type="project" value="UniProtKB-UniRule"/>
</dbReference>
<dbReference type="CDD" id="cd00959">
    <property type="entry name" value="DeoC"/>
    <property type="match status" value="1"/>
</dbReference>
<dbReference type="Proteomes" id="UP000268310">
    <property type="component" value="Chromosome"/>
</dbReference>
<reference evidence="9 11" key="2">
    <citation type="journal article" date="2014" name="Int. J. Syst. Evol. Microbiol.">
        <title>Complete genome sequence of Corynebacterium casei LMG S-19264T (=DSM 44701T), isolated from a smear-ripened cheese.</title>
        <authorList>
            <consortium name="US DOE Joint Genome Institute (JGI-PGF)"/>
            <person name="Walter F."/>
            <person name="Albersmeier A."/>
            <person name="Kalinowski J."/>
            <person name="Ruckert C."/>
        </authorList>
    </citation>
    <scope>NUCLEOTIDE SEQUENCE [LARGE SCALE GENOMIC DNA]</scope>
    <source>
        <strain evidence="9 11">NBRC 114545</strain>
    </source>
</reference>
<dbReference type="NCBIfam" id="TIGR00126">
    <property type="entry name" value="deoC"/>
    <property type="match status" value="1"/>
</dbReference>
<dbReference type="SMART" id="SM01133">
    <property type="entry name" value="DeoC"/>
    <property type="match status" value="1"/>
</dbReference>
<evidence type="ECO:0000256" key="1">
    <source>
        <dbReference type="ARBA" id="ARBA00010936"/>
    </source>
</evidence>
<dbReference type="KEGG" id="too:C7K38_05480"/>
<dbReference type="HAMAP" id="MF_00114">
    <property type="entry name" value="DeoC_type1"/>
    <property type="match status" value="1"/>
</dbReference>
<dbReference type="Proteomes" id="UP001157039">
    <property type="component" value="Unassembled WGS sequence"/>
</dbReference>
<protein>
    <recommendedName>
        <fullName evidence="7">Deoxyribose-phosphate aldolase</fullName>
        <shortName evidence="7">DERA</shortName>
        <ecNumber evidence="7">4.1.2.4</ecNumber>
    </recommendedName>
    <alternativeName>
        <fullName evidence="7">2-deoxy-D-ribose 5-phosphate aldolase</fullName>
    </alternativeName>
    <alternativeName>
        <fullName evidence="7">Phosphodeoxyriboaldolase</fullName>
        <shortName evidence="7">Deoxyriboaldolase</shortName>
    </alternativeName>
</protein>
<keyword evidence="3 7" id="KW-0456">Lyase</keyword>